<dbReference type="GO" id="GO:1990351">
    <property type="term" value="C:transporter complex"/>
    <property type="evidence" value="ECO:0007669"/>
    <property type="project" value="TreeGrafter"/>
</dbReference>
<comment type="caution">
    <text evidence="4">The sequence shown here is derived from an EMBL/GenBank/DDBJ whole genome shotgun (WGS) entry which is preliminary data.</text>
</comment>
<keyword evidence="2" id="KW-0732">Signal</keyword>
<evidence type="ECO:0000256" key="1">
    <source>
        <dbReference type="ARBA" id="ARBA00023237"/>
    </source>
</evidence>
<dbReference type="RefSeq" id="WP_107865128.1">
    <property type="nucleotide sequence ID" value="NZ_QAON01000004.1"/>
</dbReference>
<keyword evidence="2" id="KW-0472">Membrane</keyword>
<dbReference type="PANTHER" id="PTHR30189:SF1">
    <property type="entry name" value="LPS-ASSEMBLY PROTEIN LPTD"/>
    <property type="match status" value="1"/>
</dbReference>
<dbReference type="InterPro" id="IPR050218">
    <property type="entry name" value="LptD"/>
</dbReference>
<accession>A0A2T5J172</accession>
<comment type="subcellular location">
    <subcellularLocation>
        <location evidence="2">Cell outer membrane</location>
    </subcellularLocation>
</comment>
<dbReference type="GO" id="GO:0009279">
    <property type="term" value="C:cell outer membrane"/>
    <property type="evidence" value="ECO:0007669"/>
    <property type="project" value="UniProtKB-SubCell"/>
</dbReference>
<evidence type="ECO:0000256" key="2">
    <source>
        <dbReference type="HAMAP-Rule" id="MF_01411"/>
    </source>
</evidence>
<dbReference type="GO" id="GO:0015920">
    <property type="term" value="P:lipopolysaccharide transport"/>
    <property type="evidence" value="ECO:0007669"/>
    <property type="project" value="InterPro"/>
</dbReference>
<feature type="signal peptide" evidence="2">
    <location>
        <begin position="1"/>
        <end position="19"/>
    </location>
</feature>
<keyword evidence="1 2" id="KW-0998">Cell outer membrane</keyword>
<gene>
    <name evidence="2" type="primary">lptD</name>
    <name evidence="4" type="ORF">C8N29_104177</name>
</gene>
<feature type="domain" description="LptD C-terminal" evidence="3">
    <location>
        <begin position="321"/>
        <end position="681"/>
    </location>
</feature>
<protein>
    <recommendedName>
        <fullName evidence="2">LPS-assembly protein LptD</fullName>
    </recommendedName>
</protein>
<dbReference type="PROSITE" id="PS51257">
    <property type="entry name" value="PROKAR_LIPOPROTEIN"/>
    <property type="match status" value="1"/>
</dbReference>
<feature type="chain" id="PRO_5031644280" description="LPS-assembly protein LptD" evidence="2">
    <location>
        <begin position="20"/>
        <end position="776"/>
    </location>
</feature>
<comment type="subunit">
    <text evidence="2">Component of the lipopolysaccharide transport and assembly complex. Interacts with LptE and LptA.</text>
</comment>
<comment type="caution">
    <text evidence="2">Lacks conserved residue(s) required for the propagation of feature annotation.</text>
</comment>
<dbReference type="PANTHER" id="PTHR30189">
    <property type="entry name" value="LPS-ASSEMBLY PROTEIN"/>
    <property type="match status" value="1"/>
</dbReference>
<reference evidence="4 5" key="1">
    <citation type="submission" date="2018-04" db="EMBL/GenBank/DDBJ databases">
        <title>Genomic Encyclopedia of Archaeal and Bacterial Type Strains, Phase II (KMG-II): from individual species to whole genera.</title>
        <authorList>
            <person name="Goeker M."/>
        </authorList>
    </citation>
    <scope>NUCLEOTIDE SEQUENCE [LARGE SCALE GENOMIC DNA]</scope>
    <source>
        <strain evidence="4 5">DSM 5822</strain>
    </source>
</reference>
<evidence type="ECO:0000313" key="4">
    <source>
        <dbReference type="EMBL" id="PTQ90132.1"/>
    </source>
</evidence>
<sequence precursor="true">MPELRLFPFFFLISSIACAGETVNYQRLGWLTQAEIGKLPLEQQPVYPKVCQGAWITPIASTVKAPTPDSTPVEALAAWVYYNPEGESKLNGNVRISQQGRLIEADNAELSQGQNTGKFKGNILLAEPGVVMTGEQADIDLQSDIARLERAEFVATFLNAHGRADQIQRDSQGIVTIAAGEYSTCEPNDRVWYFSAHDLSLNPTTGRGTVKRATLHVQDIPVIYVPYFNFPIDGRRMSGLLVPRFGTTNDGGFDFAQPIYWNIAPNYDATFTPRILSRRGLMAESEFRYLTATWGEGEVNGAFLPSDKLYEDLDRKRATWRHRYRPANWQLSSNVNYVSDGAYFTDLGTDLVQSNTTHQERSADFSYWGKYWTGLVRVQGYQTIDPLLQDIDKPYARLPQLLVTAQLPNSSPIQTHLLSELTHFQRSITDNSGAEVNGLRWRIEPELSYDLHKPWGFVTPKLGFKQLAYRLDGDMHNTSHINATHFSIDTGLVFERPAKSFTQTLEPRLFYVFSPYHEQNDLPNFDTASTTFSFAQLFRASRFSGGDRVDDANQISLGLTSRRIDNEDGSERLRISLGEVFYFRDRKVQLNSSDPIATASTSGLAGEINAQFNASWSGSADALWTADGNTSQFGLQLHYLPNTYERLFNLGYSFRREVQALNQKALRQTSLSFIQPLSLHWQMLGLWQYDLLNKETPDSLLGVTYDACCWQVSFYRRQFLADVDNTSAAERKRSAFFIELKLKGLAGLSSGVNDLLANRVFGYQLIKPDTKNNSRF</sequence>
<dbReference type="InterPro" id="IPR020889">
    <property type="entry name" value="LipoPS_assembly_LptD"/>
</dbReference>
<name>A0A2T5J172_9GAMM</name>
<keyword evidence="5" id="KW-1185">Reference proteome</keyword>
<comment type="function">
    <text evidence="2">Together with LptE, is involved in the assembly of lipopolysaccharide (LPS) at the surface of the outer membrane.</text>
</comment>
<evidence type="ECO:0000259" key="3">
    <source>
        <dbReference type="Pfam" id="PF04453"/>
    </source>
</evidence>
<dbReference type="HAMAP" id="MF_01411">
    <property type="entry name" value="LPS_assembly_LptD"/>
    <property type="match status" value="1"/>
</dbReference>
<dbReference type="InterPro" id="IPR007543">
    <property type="entry name" value="LptD_C"/>
</dbReference>
<proteinExistence type="inferred from homology"/>
<dbReference type="GO" id="GO:0043165">
    <property type="term" value="P:Gram-negative-bacterium-type cell outer membrane assembly"/>
    <property type="evidence" value="ECO:0007669"/>
    <property type="project" value="UniProtKB-UniRule"/>
</dbReference>
<dbReference type="Proteomes" id="UP000244223">
    <property type="component" value="Unassembled WGS sequence"/>
</dbReference>
<evidence type="ECO:0000313" key="5">
    <source>
        <dbReference type="Proteomes" id="UP000244223"/>
    </source>
</evidence>
<dbReference type="EMBL" id="QAON01000004">
    <property type="protein sequence ID" value="PTQ90132.1"/>
    <property type="molecule type" value="Genomic_DNA"/>
</dbReference>
<organism evidence="4 5">
    <name type="scientific">Agitococcus lubricus</name>
    <dbReference type="NCBI Taxonomy" id="1077255"/>
    <lineage>
        <taxon>Bacteria</taxon>
        <taxon>Pseudomonadati</taxon>
        <taxon>Pseudomonadota</taxon>
        <taxon>Gammaproteobacteria</taxon>
        <taxon>Moraxellales</taxon>
        <taxon>Moraxellaceae</taxon>
        <taxon>Agitococcus</taxon>
    </lineage>
</organism>
<comment type="similarity">
    <text evidence="2">Belongs to the LptD family.</text>
</comment>
<dbReference type="AlphaFoldDB" id="A0A2T5J172"/>
<dbReference type="OrthoDB" id="9760225at2"/>
<dbReference type="Pfam" id="PF04453">
    <property type="entry name" value="LptD"/>
    <property type="match status" value="1"/>
</dbReference>